<evidence type="ECO:0000259" key="2">
    <source>
        <dbReference type="Pfam" id="PF16472"/>
    </source>
</evidence>
<dbReference type="SUPFAM" id="SSF82171">
    <property type="entry name" value="DPP6 N-terminal domain-like"/>
    <property type="match status" value="1"/>
</dbReference>
<evidence type="ECO:0000256" key="1">
    <source>
        <dbReference type="SAM" id="Phobius"/>
    </source>
</evidence>
<organism evidence="3">
    <name type="scientific">Eubacterium limosum</name>
    <dbReference type="NCBI Taxonomy" id="1736"/>
    <lineage>
        <taxon>Bacteria</taxon>
        <taxon>Bacillati</taxon>
        <taxon>Bacillota</taxon>
        <taxon>Clostridia</taxon>
        <taxon>Eubacteriales</taxon>
        <taxon>Eubacteriaceae</taxon>
        <taxon>Eubacterium</taxon>
    </lineage>
</organism>
<name>A0A6N3E5S3_EUBLI</name>
<dbReference type="Pfam" id="PF16472">
    <property type="entry name" value="DUF5050"/>
    <property type="match status" value="1"/>
</dbReference>
<evidence type="ECO:0000313" key="3">
    <source>
        <dbReference type="EMBL" id="VYU35234.1"/>
    </source>
</evidence>
<feature type="transmembrane region" description="Helical" evidence="1">
    <location>
        <begin position="12"/>
        <end position="30"/>
    </location>
</feature>
<accession>A0A6N3E5S3</accession>
<protein>
    <recommendedName>
        <fullName evidence="2">Prolow-density lipoprotein receptor-related protein 1-like beta-propeller domain-containing protein</fullName>
    </recommendedName>
</protein>
<dbReference type="EMBL" id="CACRTR010000010">
    <property type="protein sequence ID" value="VYU35234.1"/>
    <property type="molecule type" value="Genomic_DNA"/>
</dbReference>
<dbReference type="InterPro" id="IPR032485">
    <property type="entry name" value="LRP1-like_beta_prop"/>
</dbReference>
<gene>
    <name evidence="3" type="ORF">ELLFYP34_03324</name>
</gene>
<proteinExistence type="predicted"/>
<feature type="domain" description="Prolow-density lipoprotein receptor-related protein 1-like beta-propeller" evidence="2">
    <location>
        <begin position="97"/>
        <end position="317"/>
    </location>
</feature>
<dbReference type="AlphaFoldDB" id="A0A6N3E5S3"/>
<keyword evidence="1" id="KW-0472">Membrane</keyword>
<sequence>MKRNSTLSNKKYILLLLGVFIAAIVLFFLLKGTIDLTELGKTVKSPTDTEDNLSYGKKYHPSSNHILERDKIVIKNFGSELKAQDLATGTCVEACSIAEKSNETICYFSEYSGYFYMFDGKNVYRAVVNTPQQLRTTVENCIKFEPMGNYLYSLKEHHGERRLFRCSITGAYEEMLFQDTIENFWASDGNLLMQLSNGHYRWYNLISQNNLEHTLPESAQNISLNGDYMFYLSKADGVVYRRFCNSTEDTALPFSSVTNYNAANGKVGLLISNSDRRIQAAWCQSDGSSAHIFEDRFFSQESIIDIAENHLFVTEENGATWATSLDNEEWYQLFDDADSN</sequence>
<keyword evidence="1" id="KW-0812">Transmembrane</keyword>
<keyword evidence="1" id="KW-1133">Transmembrane helix</keyword>
<reference evidence="3" key="1">
    <citation type="submission" date="2019-11" db="EMBL/GenBank/DDBJ databases">
        <authorList>
            <person name="Feng L."/>
        </authorList>
    </citation>
    <scope>NUCLEOTIDE SEQUENCE</scope>
    <source>
        <strain evidence="3">ElimosumLFYP34</strain>
    </source>
</reference>